<keyword evidence="5 6" id="KW-0472">Membrane</keyword>
<evidence type="ECO:0000256" key="5">
    <source>
        <dbReference type="ARBA" id="ARBA00023136"/>
    </source>
</evidence>
<sequence length="167" mass="18019">MPPEARATGVHLPLPSREVLTFLAVGGAGYVIDVLAFNWLRSQPPTAALDPAVSKVLAVCVAMVVTYLGNRLLTWRDRAGDTRREVFRFVLLNLVGLGIAVASLVVSHDVLGLTSPLADNISANVVGLGLGTAFRYWSYNSFVFTETPVDPGPERPVDDRHRARVPA</sequence>
<comment type="similarity">
    <text evidence="2">Belongs to the GtrA family.</text>
</comment>
<evidence type="ECO:0000256" key="6">
    <source>
        <dbReference type="SAM" id="Phobius"/>
    </source>
</evidence>
<evidence type="ECO:0000256" key="2">
    <source>
        <dbReference type="ARBA" id="ARBA00009399"/>
    </source>
</evidence>
<comment type="caution">
    <text evidence="8">The sequence shown here is derived from an EMBL/GenBank/DDBJ whole genome shotgun (WGS) entry which is preliminary data.</text>
</comment>
<evidence type="ECO:0000313" key="8">
    <source>
        <dbReference type="EMBL" id="GAA4726187.1"/>
    </source>
</evidence>
<feature type="transmembrane region" description="Helical" evidence="6">
    <location>
        <begin position="52"/>
        <end position="74"/>
    </location>
</feature>
<dbReference type="InterPro" id="IPR007267">
    <property type="entry name" value="GtrA_DPMS_TM"/>
</dbReference>
<evidence type="ECO:0000259" key="7">
    <source>
        <dbReference type="Pfam" id="PF04138"/>
    </source>
</evidence>
<proteinExistence type="inferred from homology"/>
<dbReference type="EMBL" id="BAABKN010000005">
    <property type="protein sequence ID" value="GAA4726187.1"/>
    <property type="molecule type" value="Genomic_DNA"/>
</dbReference>
<dbReference type="Proteomes" id="UP001499882">
    <property type="component" value="Unassembled WGS sequence"/>
</dbReference>
<dbReference type="RefSeq" id="WP_345525098.1">
    <property type="nucleotide sequence ID" value="NZ_BAABKN010000005.1"/>
</dbReference>
<protein>
    <submittedName>
        <fullName evidence="8">GtrA family protein</fullName>
    </submittedName>
</protein>
<gene>
    <name evidence="8" type="ORF">GCM10023350_06140</name>
</gene>
<evidence type="ECO:0000313" key="9">
    <source>
        <dbReference type="Proteomes" id="UP001499882"/>
    </source>
</evidence>
<dbReference type="Pfam" id="PF04138">
    <property type="entry name" value="GtrA_DPMS_TM"/>
    <property type="match status" value="1"/>
</dbReference>
<name>A0ABP8YEF0_9ACTN</name>
<keyword evidence="9" id="KW-1185">Reference proteome</keyword>
<dbReference type="InterPro" id="IPR051401">
    <property type="entry name" value="GtrA_CellWall_Glycosyl"/>
</dbReference>
<dbReference type="PANTHER" id="PTHR38459">
    <property type="entry name" value="PROPHAGE BACTOPRENOL-LINKED GLUCOSE TRANSLOCASE HOMOLOG"/>
    <property type="match status" value="1"/>
</dbReference>
<dbReference type="PANTHER" id="PTHR38459:SF1">
    <property type="entry name" value="PROPHAGE BACTOPRENOL-LINKED GLUCOSE TRANSLOCASE HOMOLOG"/>
    <property type="match status" value="1"/>
</dbReference>
<keyword evidence="4 6" id="KW-1133">Transmembrane helix</keyword>
<evidence type="ECO:0000256" key="1">
    <source>
        <dbReference type="ARBA" id="ARBA00004141"/>
    </source>
</evidence>
<comment type="subcellular location">
    <subcellularLocation>
        <location evidence="1">Membrane</location>
        <topology evidence="1">Multi-pass membrane protein</topology>
    </subcellularLocation>
</comment>
<feature type="transmembrane region" description="Helical" evidence="6">
    <location>
        <begin position="20"/>
        <end position="40"/>
    </location>
</feature>
<evidence type="ECO:0000256" key="4">
    <source>
        <dbReference type="ARBA" id="ARBA00022989"/>
    </source>
</evidence>
<evidence type="ECO:0000256" key="3">
    <source>
        <dbReference type="ARBA" id="ARBA00022692"/>
    </source>
</evidence>
<accession>A0ABP8YEF0</accession>
<organism evidence="8 9">
    <name type="scientific">Nocardioides endophyticus</name>
    <dbReference type="NCBI Taxonomy" id="1353775"/>
    <lineage>
        <taxon>Bacteria</taxon>
        <taxon>Bacillati</taxon>
        <taxon>Actinomycetota</taxon>
        <taxon>Actinomycetes</taxon>
        <taxon>Propionibacteriales</taxon>
        <taxon>Nocardioidaceae</taxon>
        <taxon>Nocardioides</taxon>
    </lineage>
</organism>
<feature type="transmembrane region" description="Helical" evidence="6">
    <location>
        <begin position="86"/>
        <end position="106"/>
    </location>
</feature>
<reference evidence="9" key="1">
    <citation type="journal article" date="2019" name="Int. J. Syst. Evol. Microbiol.">
        <title>The Global Catalogue of Microorganisms (GCM) 10K type strain sequencing project: providing services to taxonomists for standard genome sequencing and annotation.</title>
        <authorList>
            <consortium name="The Broad Institute Genomics Platform"/>
            <consortium name="The Broad Institute Genome Sequencing Center for Infectious Disease"/>
            <person name="Wu L."/>
            <person name="Ma J."/>
        </authorList>
    </citation>
    <scope>NUCLEOTIDE SEQUENCE [LARGE SCALE GENOMIC DNA]</scope>
    <source>
        <strain evidence="9">JCM 18532</strain>
    </source>
</reference>
<feature type="domain" description="GtrA/DPMS transmembrane" evidence="7">
    <location>
        <begin position="21"/>
        <end position="144"/>
    </location>
</feature>
<keyword evidence="3 6" id="KW-0812">Transmembrane</keyword>